<dbReference type="Gene3D" id="3.40.50.1820">
    <property type="entry name" value="alpha/beta hydrolase"/>
    <property type="match status" value="1"/>
</dbReference>
<name>A0ABR8PZM7_9CLOT</name>
<reference evidence="3 4" key="1">
    <citation type="submission" date="2020-08" db="EMBL/GenBank/DDBJ databases">
        <title>A Genomic Blueprint of the Chicken Gut Microbiome.</title>
        <authorList>
            <person name="Gilroy R."/>
            <person name="Ravi A."/>
            <person name="Getino M."/>
            <person name="Pursley I."/>
            <person name="Horton D.L."/>
            <person name="Alikhan N.-F."/>
            <person name="Baker D."/>
            <person name="Gharbi K."/>
            <person name="Hall N."/>
            <person name="Watson M."/>
            <person name="Adriaenssens E.M."/>
            <person name="Foster-Nyarko E."/>
            <person name="Jarju S."/>
            <person name="Secka A."/>
            <person name="Antonio M."/>
            <person name="Oren A."/>
            <person name="Chaudhuri R."/>
            <person name="La Ragione R.M."/>
            <person name="Hildebrand F."/>
            <person name="Pallen M.J."/>
        </authorList>
    </citation>
    <scope>NUCLEOTIDE SEQUENCE [LARGE SCALE GENOMIC DNA]</scope>
    <source>
        <strain evidence="3 4">Sa3CUN1</strain>
    </source>
</reference>
<dbReference type="Pfam" id="PF00561">
    <property type="entry name" value="Abhydrolase_1"/>
    <property type="match status" value="1"/>
</dbReference>
<organism evidence="3 4">
    <name type="scientific">Clostridium gallinarum</name>
    <dbReference type="NCBI Taxonomy" id="2762246"/>
    <lineage>
        <taxon>Bacteria</taxon>
        <taxon>Bacillati</taxon>
        <taxon>Bacillota</taxon>
        <taxon>Clostridia</taxon>
        <taxon>Eubacteriales</taxon>
        <taxon>Clostridiaceae</taxon>
        <taxon>Clostridium</taxon>
    </lineage>
</organism>
<dbReference type="PANTHER" id="PTHR43798:SF31">
    <property type="entry name" value="AB HYDROLASE SUPERFAMILY PROTEIN YCLE"/>
    <property type="match status" value="1"/>
</dbReference>
<dbReference type="InterPro" id="IPR000639">
    <property type="entry name" value="Epox_hydrolase-like"/>
</dbReference>
<evidence type="ECO:0000256" key="1">
    <source>
        <dbReference type="ARBA" id="ARBA00022801"/>
    </source>
</evidence>
<dbReference type="RefSeq" id="WP_191747436.1">
    <property type="nucleotide sequence ID" value="NZ_JACSQZ010000001.1"/>
</dbReference>
<evidence type="ECO:0000313" key="4">
    <source>
        <dbReference type="Proteomes" id="UP000640335"/>
    </source>
</evidence>
<dbReference type="InterPro" id="IPR000073">
    <property type="entry name" value="AB_hydrolase_1"/>
</dbReference>
<dbReference type="PRINTS" id="PR00412">
    <property type="entry name" value="EPOXHYDRLASE"/>
</dbReference>
<keyword evidence="1 3" id="KW-0378">Hydrolase</keyword>
<evidence type="ECO:0000259" key="2">
    <source>
        <dbReference type="Pfam" id="PF00561"/>
    </source>
</evidence>
<dbReference type="GO" id="GO:0016787">
    <property type="term" value="F:hydrolase activity"/>
    <property type="evidence" value="ECO:0007669"/>
    <property type="project" value="UniProtKB-KW"/>
</dbReference>
<protein>
    <submittedName>
        <fullName evidence="3">Alpha/beta hydrolase</fullName>
    </submittedName>
</protein>
<comment type="caution">
    <text evidence="3">The sequence shown here is derived from an EMBL/GenBank/DDBJ whole genome shotgun (WGS) entry which is preliminary data.</text>
</comment>
<proteinExistence type="predicted"/>
<sequence>MKYFIKTFDNARILVEDLNSDIEKTILFIHGWPLNHNVFEYQLDFFPDKGYRCIGVDLRGFGESDRPYNNYDYDTMASDVKKIIDILDLKDITLVGHSMGGAIALRYLSKYNCHGVSKLSLIGAAAPSWVKTKDFPYGFTEDTVNAFIKDSLSDRPNLLKNVSDKFFFKYISSPMLNWFSNITLSASPWGTFKCLISLREERLFEDIEKVSIPTLILHGVHDLICPYEFAKYLNEKIKNSTLVPLNESGHGAFIEEKDKVNITLLNFIK</sequence>
<accession>A0ABR8PZM7</accession>
<dbReference type="SUPFAM" id="SSF53474">
    <property type="entry name" value="alpha/beta-Hydrolases"/>
    <property type="match status" value="1"/>
</dbReference>
<evidence type="ECO:0000313" key="3">
    <source>
        <dbReference type="EMBL" id="MBD7913623.1"/>
    </source>
</evidence>
<dbReference type="EMBL" id="JACSQZ010000001">
    <property type="protein sequence ID" value="MBD7913623.1"/>
    <property type="molecule type" value="Genomic_DNA"/>
</dbReference>
<dbReference type="Proteomes" id="UP000640335">
    <property type="component" value="Unassembled WGS sequence"/>
</dbReference>
<dbReference type="PRINTS" id="PR00111">
    <property type="entry name" value="ABHYDROLASE"/>
</dbReference>
<gene>
    <name evidence="3" type="ORF">H9660_00530</name>
</gene>
<dbReference type="PANTHER" id="PTHR43798">
    <property type="entry name" value="MONOACYLGLYCEROL LIPASE"/>
    <property type="match status" value="1"/>
</dbReference>
<dbReference type="InterPro" id="IPR029058">
    <property type="entry name" value="AB_hydrolase_fold"/>
</dbReference>
<keyword evidence="4" id="KW-1185">Reference proteome</keyword>
<feature type="domain" description="AB hydrolase-1" evidence="2">
    <location>
        <begin position="25"/>
        <end position="256"/>
    </location>
</feature>
<dbReference type="InterPro" id="IPR050266">
    <property type="entry name" value="AB_hydrolase_sf"/>
</dbReference>